<evidence type="ECO:0000313" key="2">
    <source>
        <dbReference type="Proteomes" id="UP000070328"/>
    </source>
</evidence>
<name>A0A135T8N5_9PEZI</name>
<comment type="caution">
    <text evidence="1">The sequence shown here is derived from an EMBL/GenBank/DDBJ whole genome shotgun (WGS) entry which is preliminary data.</text>
</comment>
<dbReference type="EMBL" id="JFBX01000248">
    <property type="protein sequence ID" value="KXH44508.1"/>
    <property type="molecule type" value="Genomic_DNA"/>
</dbReference>
<keyword evidence="2" id="KW-1185">Reference proteome</keyword>
<dbReference type="AlphaFoldDB" id="A0A135T8N5"/>
<organism evidence="1 2">
    <name type="scientific">Colletotrichum simmondsii</name>
    <dbReference type="NCBI Taxonomy" id="703756"/>
    <lineage>
        <taxon>Eukaryota</taxon>
        <taxon>Fungi</taxon>
        <taxon>Dikarya</taxon>
        <taxon>Ascomycota</taxon>
        <taxon>Pezizomycotina</taxon>
        <taxon>Sordariomycetes</taxon>
        <taxon>Hypocreomycetidae</taxon>
        <taxon>Glomerellales</taxon>
        <taxon>Glomerellaceae</taxon>
        <taxon>Colletotrichum</taxon>
        <taxon>Colletotrichum acutatum species complex</taxon>
    </lineage>
</organism>
<evidence type="ECO:0000313" key="1">
    <source>
        <dbReference type="EMBL" id="KXH44508.1"/>
    </source>
</evidence>
<gene>
    <name evidence="1" type="ORF">CSIM01_08794</name>
</gene>
<sequence length="55" mass="5892">MAPMNQVNNYSSSNYGEAIVRQANVLASCYIVDSAATLRGLHYCTTGAAGAEWYS</sequence>
<dbReference type="Proteomes" id="UP000070328">
    <property type="component" value="Unassembled WGS sequence"/>
</dbReference>
<protein>
    <submittedName>
        <fullName evidence="1">Ornithine decarboxylase antizyme</fullName>
    </submittedName>
</protein>
<accession>A0A135T8N5</accession>
<proteinExistence type="predicted"/>
<reference evidence="1 2" key="1">
    <citation type="submission" date="2014-02" db="EMBL/GenBank/DDBJ databases">
        <title>The genome sequence of Colletotrichum simmondsii CBS122122.</title>
        <authorList>
            <person name="Baroncelli R."/>
            <person name="Thon M.R."/>
        </authorList>
    </citation>
    <scope>NUCLEOTIDE SEQUENCE [LARGE SCALE GENOMIC DNA]</scope>
    <source>
        <strain evidence="1 2">CBS122122</strain>
    </source>
</reference>